<comment type="caution">
    <text evidence="1">The sequence shown here is derived from an EMBL/GenBank/DDBJ whole genome shotgun (WGS) entry which is preliminary data.</text>
</comment>
<dbReference type="Proteomes" id="UP000286934">
    <property type="component" value="Unassembled WGS sequence"/>
</dbReference>
<dbReference type="RefSeq" id="WP_126808649.1">
    <property type="nucleotide sequence ID" value="NZ_PIPP01000006.1"/>
</dbReference>
<accession>A0A432WNY4</accession>
<dbReference type="EMBL" id="PIPP01000006">
    <property type="protein sequence ID" value="RUO35485.1"/>
    <property type="molecule type" value="Genomic_DNA"/>
</dbReference>
<keyword evidence="2" id="KW-1185">Reference proteome</keyword>
<name>A0A432WNY4_9GAMM</name>
<evidence type="ECO:0000313" key="1">
    <source>
        <dbReference type="EMBL" id="RUO35485.1"/>
    </source>
</evidence>
<protein>
    <submittedName>
        <fullName evidence="1">Uncharacterized protein</fullName>
    </submittedName>
</protein>
<proteinExistence type="predicted"/>
<sequence length="353" mass="40562">MKLPLYSTFLGKSPNASSIPFLLRIILPLVVLVFVTSCATVQNDASQSKPYVELSGIFFADVPNNSLISRHQASSRSFVRFCEGFSLENEISRVVVNYDCQLDEAVRDIISHSIHSYHDVIMSSLNTSELYKFALNHQPNLCINFIRPQVGFKFSKPIDNCFEMYYSVNELDISGSEDQAQKLNLVNDFNIVSKIYTNWIHEMFHFNYGTNDLDAQNNEHLPFGDRLTNEYLAQLMEVDVHRRVSDLVLFENKHILGNIDISHRYSIIDPDTCDNEDILSRQRELKGKALSFHYSLLGYELAQYTYDRLVDQKDLFPSYIKDIMETLGGKDSEEFFISLLSHCSSADVEKRVQ</sequence>
<reference evidence="2" key="1">
    <citation type="journal article" date="2018" name="Front. Microbiol.">
        <title>Genome-Based Analysis Reveals the Taxonomy and Diversity of the Family Idiomarinaceae.</title>
        <authorList>
            <person name="Liu Y."/>
            <person name="Lai Q."/>
            <person name="Shao Z."/>
        </authorList>
    </citation>
    <scope>NUCLEOTIDE SEQUENCE [LARGE SCALE GENOMIC DNA]</scope>
    <source>
        <strain evidence="2">AIS</strain>
    </source>
</reference>
<organism evidence="1 2">
    <name type="scientific">Aliidiomarina shirensis</name>
    <dbReference type="NCBI Taxonomy" id="1048642"/>
    <lineage>
        <taxon>Bacteria</taxon>
        <taxon>Pseudomonadati</taxon>
        <taxon>Pseudomonadota</taxon>
        <taxon>Gammaproteobacteria</taxon>
        <taxon>Alteromonadales</taxon>
        <taxon>Idiomarinaceae</taxon>
        <taxon>Aliidiomarina</taxon>
    </lineage>
</organism>
<gene>
    <name evidence="1" type="ORF">CWE13_11180</name>
</gene>
<evidence type="ECO:0000313" key="2">
    <source>
        <dbReference type="Proteomes" id="UP000286934"/>
    </source>
</evidence>
<dbReference type="AlphaFoldDB" id="A0A432WNY4"/>
<dbReference type="OrthoDB" id="10003051at2"/>